<feature type="compositionally biased region" description="Low complexity" evidence="1">
    <location>
        <begin position="32"/>
        <end position="46"/>
    </location>
</feature>
<organism evidence="2 3">
    <name type="scientific">Tieghemiomyces parasiticus</name>
    <dbReference type="NCBI Taxonomy" id="78921"/>
    <lineage>
        <taxon>Eukaryota</taxon>
        <taxon>Fungi</taxon>
        <taxon>Fungi incertae sedis</taxon>
        <taxon>Zoopagomycota</taxon>
        <taxon>Kickxellomycotina</taxon>
        <taxon>Dimargaritomycetes</taxon>
        <taxon>Dimargaritales</taxon>
        <taxon>Dimargaritaceae</taxon>
        <taxon>Tieghemiomyces</taxon>
    </lineage>
</organism>
<feature type="compositionally biased region" description="Pro residues" evidence="1">
    <location>
        <begin position="300"/>
        <end position="309"/>
    </location>
</feature>
<gene>
    <name evidence="2" type="ORF">IWQ60_004428</name>
</gene>
<dbReference type="EMBL" id="JANBPT010000214">
    <property type="protein sequence ID" value="KAJ1925646.1"/>
    <property type="molecule type" value="Genomic_DNA"/>
</dbReference>
<keyword evidence="3" id="KW-1185">Reference proteome</keyword>
<sequence>MSRNYVVYGETAGPAQPPSYALGAHSAKVTLPGEPSNSGSSGQPGPLRGTLIGDRAWSSSSPLLEESGRQQTSSTTLSPSRPVGAMSAYPQHYCVTLPPGPQFITRIRVVAHPVFTPTIVYLSNAHLPVDGPRPPPLQRGLVSPVTTPREATSDSLSGHRTTQLVFAHPKDFGYQTIQSREAEFSGWVDAVGLRLSVTGCYPSPWNRKYLARILSIEATDSQGGSISLMCEPATPCNAAAIFPQGGDGLDARTKSYGSPTRGYSAHYSPLVRTGDQRYESCHRRHQGRRLPHDFGSPGRGPAPPPPAVPDPATLEALGDTRDYSVKLQGARQLLRGIAQASHYWRETPCTSIADRSALEALVRDVLAILHAQVGRDRRTGFAALYIQSLAELVQLTRQAPPYLTALTLVWEEALPNLTRRYLHDISEPYVVTYRSILGDLLMAYLNIGRSSLLRVLLEIVNPEGLCRQTAQVYLDLLTDLVTRLTRGTRRVGMMKSLLPTSIRQQLHRALGEFARHRDAEVRRQSVGALVALGAALGWGELEEYLVESNPRFLESLLRAYLGSVGRV</sequence>
<proteinExistence type="predicted"/>
<feature type="region of interest" description="Disordered" evidence="1">
    <location>
        <begin position="1"/>
        <end position="83"/>
    </location>
</feature>
<feature type="region of interest" description="Disordered" evidence="1">
    <location>
        <begin position="277"/>
        <end position="314"/>
    </location>
</feature>
<protein>
    <submittedName>
        <fullName evidence="2">Uncharacterized protein</fullName>
    </submittedName>
</protein>
<evidence type="ECO:0000313" key="3">
    <source>
        <dbReference type="Proteomes" id="UP001150569"/>
    </source>
</evidence>
<feature type="compositionally biased region" description="Polar residues" evidence="1">
    <location>
        <begin position="69"/>
        <end position="79"/>
    </location>
</feature>
<dbReference type="Proteomes" id="UP001150569">
    <property type="component" value="Unassembled WGS sequence"/>
</dbReference>
<name>A0A9W8AFW0_9FUNG</name>
<comment type="caution">
    <text evidence="2">The sequence shown here is derived from an EMBL/GenBank/DDBJ whole genome shotgun (WGS) entry which is preliminary data.</text>
</comment>
<accession>A0A9W8AFW0</accession>
<dbReference type="AlphaFoldDB" id="A0A9W8AFW0"/>
<evidence type="ECO:0000313" key="2">
    <source>
        <dbReference type="EMBL" id="KAJ1925646.1"/>
    </source>
</evidence>
<evidence type="ECO:0000256" key="1">
    <source>
        <dbReference type="SAM" id="MobiDB-lite"/>
    </source>
</evidence>
<reference evidence="2" key="1">
    <citation type="submission" date="2022-07" db="EMBL/GenBank/DDBJ databases">
        <title>Phylogenomic reconstructions and comparative analyses of Kickxellomycotina fungi.</title>
        <authorList>
            <person name="Reynolds N.K."/>
            <person name="Stajich J.E."/>
            <person name="Barry K."/>
            <person name="Grigoriev I.V."/>
            <person name="Crous P."/>
            <person name="Smith M.E."/>
        </authorList>
    </citation>
    <scope>NUCLEOTIDE SEQUENCE</scope>
    <source>
        <strain evidence="2">RSA 861</strain>
    </source>
</reference>